<name>A0A094LBM7_9BACL</name>
<accession>A0A094LBM7</accession>
<comment type="caution">
    <text evidence="1">The sequence shown here is derived from an EMBL/GenBank/DDBJ whole genome shotgun (WGS) entry which is preliminary data.</text>
</comment>
<gene>
    <name evidence="1" type="ORF">JS44_12375</name>
</gene>
<sequence length="170" mass="19229">MGSAVSLKPREITREKLLLVEGKDEVNFFEALLEQSGIEGFEIIDVGGKRNFAKELKMLALLTGFEKVKTLIIVRDADDNADDAFASARSALHSIHFHTPNCQNELREYEGRKVGIYIMPGNFENGMLEDLCMSSVADQPVISCIESFLSVSSKRDVYQRTYLKQKHMFF</sequence>
<dbReference type="InterPro" id="IPR024508">
    <property type="entry name" value="DUF3226"/>
</dbReference>
<protein>
    <submittedName>
        <fullName evidence="1">Uncharacterized protein</fullName>
    </submittedName>
</protein>
<proteinExistence type="predicted"/>
<dbReference type="AlphaFoldDB" id="A0A094LBM7"/>
<organism evidence="1">
    <name type="scientific">Anoxybacillus flavithermus</name>
    <dbReference type="NCBI Taxonomy" id="33934"/>
    <lineage>
        <taxon>Bacteria</taxon>
        <taxon>Bacillati</taxon>
        <taxon>Bacillota</taxon>
        <taxon>Bacilli</taxon>
        <taxon>Bacillales</taxon>
        <taxon>Anoxybacillaceae</taxon>
        <taxon>Anoxybacillus</taxon>
    </lineage>
</organism>
<evidence type="ECO:0000313" key="1">
    <source>
        <dbReference type="EMBL" id="KFZ32293.1"/>
    </source>
</evidence>
<dbReference type="SUPFAM" id="SSF160945">
    <property type="entry name" value="PH0156-like"/>
    <property type="match status" value="1"/>
</dbReference>
<dbReference type="EMBL" id="JPZO01000088">
    <property type="protein sequence ID" value="KFZ32293.1"/>
    <property type="molecule type" value="Genomic_DNA"/>
</dbReference>
<dbReference type="Pfam" id="PF11536">
    <property type="entry name" value="DUF3226"/>
    <property type="match status" value="1"/>
</dbReference>
<reference evidence="1" key="1">
    <citation type="submission" date="2014-08" db="EMBL/GenBank/DDBJ databases">
        <title>Fullgenome sequencing of Anoxybacillus sp.25 isolate from Garga hot-spring Russia.</title>
        <authorList>
            <person name="Rozanov A.S."/>
            <person name="Kotenko A.V."/>
            <person name="Malup T.K."/>
            <person name="Peltek S.E."/>
        </authorList>
    </citation>
    <scope>NUCLEOTIDE SEQUENCE [LARGE SCALE GENOMIC DNA]</scope>
    <source>
        <strain evidence="1">25</strain>
    </source>
</reference>